<name>A0A426TSD2_9CHLR</name>
<dbReference type="PANTHER" id="PTHR43464">
    <property type="entry name" value="METHYLTRANSFERASE"/>
    <property type="match status" value="1"/>
</dbReference>
<keyword evidence="3" id="KW-0949">S-adenosyl-L-methionine</keyword>
<feature type="domain" description="Methyltransferase" evidence="4">
    <location>
        <begin position="40"/>
        <end position="149"/>
    </location>
</feature>
<dbReference type="GO" id="GO:0032259">
    <property type="term" value="P:methylation"/>
    <property type="evidence" value="ECO:0007669"/>
    <property type="project" value="UniProtKB-KW"/>
</dbReference>
<keyword evidence="2 5" id="KW-0808">Transferase</keyword>
<dbReference type="Pfam" id="PF13847">
    <property type="entry name" value="Methyltransf_31"/>
    <property type="match status" value="1"/>
</dbReference>
<evidence type="ECO:0000259" key="4">
    <source>
        <dbReference type="Pfam" id="PF13847"/>
    </source>
</evidence>
<dbReference type="InterPro" id="IPR029063">
    <property type="entry name" value="SAM-dependent_MTases_sf"/>
</dbReference>
<dbReference type="Gene3D" id="3.40.50.150">
    <property type="entry name" value="Vaccinia Virus protein VP39"/>
    <property type="match status" value="1"/>
</dbReference>
<evidence type="ECO:0000313" key="6">
    <source>
        <dbReference type="Proteomes" id="UP000280307"/>
    </source>
</evidence>
<reference evidence="5 6" key="1">
    <citation type="submission" date="2018-12" db="EMBL/GenBank/DDBJ databases">
        <title>Genome Sequence of Candidatus Viridilinea halotolerans isolated from saline sulfide-rich spring.</title>
        <authorList>
            <person name="Grouzdev D.S."/>
            <person name="Burganskaya E.I."/>
            <person name="Krutkina M.S."/>
            <person name="Sukhacheva M.V."/>
            <person name="Gorlenko V.M."/>
        </authorList>
    </citation>
    <scope>NUCLEOTIDE SEQUENCE [LARGE SCALE GENOMIC DNA]</scope>
    <source>
        <strain evidence="5">Chok-6</strain>
    </source>
</reference>
<evidence type="ECO:0000256" key="2">
    <source>
        <dbReference type="ARBA" id="ARBA00022679"/>
    </source>
</evidence>
<evidence type="ECO:0000313" key="5">
    <source>
        <dbReference type="EMBL" id="RRR66856.1"/>
    </source>
</evidence>
<dbReference type="Proteomes" id="UP000280307">
    <property type="component" value="Unassembled WGS sequence"/>
</dbReference>
<protein>
    <submittedName>
        <fullName evidence="5">Methyltransferase domain-containing protein</fullName>
    </submittedName>
</protein>
<evidence type="ECO:0000256" key="1">
    <source>
        <dbReference type="ARBA" id="ARBA00022603"/>
    </source>
</evidence>
<dbReference type="EMBL" id="RSAS01000825">
    <property type="protein sequence ID" value="RRR66856.1"/>
    <property type="molecule type" value="Genomic_DNA"/>
</dbReference>
<keyword evidence="1 5" id="KW-0489">Methyltransferase</keyword>
<comment type="caution">
    <text evidence="5">The sequence shown here is derived from an EMBL/GenBank/DDBJ whole genome shotgun (WGS) entry which is preliminary data.</text>
</comment>
<dbReference type="GO" id="GO:0008168">
    <property type="term" value="F:methyltransferase activity"/>
    <property type="evidence" value="ECO:0007669"/>
    <property type="project" value="UniProtKB-KW"/>
</dbReference>
<dbReference type="InterPro" id="IPR025714">
    <property type="entry name" value="Methyltranfer_dom"/>
</dbReference>
<accession>A0A426TSD2</accession>
<dbReference type="SUPFAM" id="SSF53335">
    <property type="entry name" value="S-adenosyl-L-methionine-dependent methyltransferases"/>
    <property type="match status" value="1"/>
</dbReference>
<proteinExistence type="predicted"/>
<dbReference type="PANTHER" id="PTHR43464:SF19">
    <property type="entry name" value="UBIQUINONE BIOSYNTHESIS O-METHYLTRANSFERASE, MITOCHONDRIAL"/>
    <property type="match status" value="1"/>
</dbReference>
<organism evidence="5 6">
    <name type="scientific">Candidatus Viridilinea halotolerans</name>
    <dbReference type="NCBI Taxonomy" id="2491704"/>
    <lineage>
        <taxon>Bacteria</taxon>
        <taxon>Bacillati</taxon>
        <taxon>Chloroflexota</taxon>
        <taxon>Chloroflexia</taxon>
        <taxon>Chloroflexales</taxon>
        <taxon>Chloroflexineae</taxon>
        <taxon>Oscillochloridaceae</taxon>
        <taxon>Candidatus Viridilinea</taxon>
    </lineage>
</organism>
<dbReference type="AlphaFoldDB" id="A0A426TSD2"/>
<sequence>MYNFDFGANWQAFSDKHVDERRLAIARLSIQALLDQKSLDGMRVLDVGCGSGMFALAAHQLGAQAVVGIDINPRSIAASEQNAARFLPSARVSFHQVSVLDEAALAHLGTFDLVYAWGSLHHTGAMWQAIRHCASMVAPKGTFVVALYKQHSTSPIWLGIKWLYNRVPKLAQKAMIPPFAALIYVAKFLVTRRNPLEKQRGMDFWYDVIDWVGGYPYEYATLEAVENYVIPLGFKLRKVIPDPVPTGINEFVFERSQL</sequence>
<gene>
    <name evidence="5" type="ORF">EI684_20010</name>
</gene>
<dbReference type="CDD" id="cd02440">
    <property type="entry name" value="AdoMet_MTases"/>
    <property type="match status" value="1"/>
</dbReference>
<evidence type="ECO:0000256" key="3">
    <source>
        <dbReference type="ARBA" id="ARBA00022691"/>
    </source>
</evidence>